<dbReference type="Gene3D" id="3.30.460.10">
    <property type="entry name" value="Beta Polymerase, domain 2"/>
    <property type="match status" value="1"/>
</dbReference>
<organism evidence="2 3">
    <name type="scientific">Candidatus Giovannonibacteria bacterium RIFCSPLOWO2_12_FULL_43_26</name>
    <dbReference type="NCBI Taxonomy" id="1798363"/>
    <lineage>
        <taxon>Bacteria</taxon>
        <taxon>Candidatus Giovannoniibacteriota</taxon>
    </lineage>
</organism>
<evidence type="ECO:0000259" key="1">
    <source>
        <dbReference type="Pfam" id="PF18765"/>
    </source>
</evidence>
<evidence type="ECO:0000313" key="2">
    <source>
        <dbReference type="EMBL" id="OGF92695.1"/>
    </source>
</evidence>
<comment type="caution">
    <text evidence="2">The sequence shown here is derived from an EMBL/GenBank/DDBJ whole genome shotgun (WGS) entry which is preliminary data.</text>
</comment>
<reference evidence="2 3" key="1">
    <citation type="journal article" date="2016" name="Nat. Commun.">
        <title>Thousands of microbial genomes shed light on interconnected biogeochemical processes in an aquifer system.</title>
        <authorList>
            <person name="Anantharaman K."/>
            <person name="Brown C.T."/>
            <person name="Hug L.A."/>
            <person name="Sharon I."/>
            <person name="Castelle C.J."/>
            <person name="Probst A.J."/>
            <person name="Thomas B.C."/>
            <person name="Singh A."/>
            <person name="Wilkins M.J."/>
            <person name="Karaoz U."/>
            <person name="Brodie E.L."/>
            <person name="Williams K.H."/>
            <person name="Hubbard S.S."/>
            <person name="Banfield J.F."/>
        </authorList>
    </citation>
    <scope>NUCLEOTIDE SEQUENCE [LARGE SCALE GENOMIC DNA]</scope>
</reference>
<protein>
    <recommendedName>
        <fullName evidence="1">Polymerase beta nucleotidyltransferase domain-containing protein</fullName>
    </recommendedName>
</protein>
<dbReference type="CDD" id="cd05403">
    <property type="entry name" value="NT_KNTase_like"/>
    <property type="match status" value="1"/>
</dbReference>
<dbReference type="Proteomes" id="UP000177334">
    <property type="component" value="Unassembled WGS sequence"/>
</dbReference>
<dbReference type="InterPro" id="IPR043519">
    <property type="entry name" value="NT_sf"/>
</dbReference>
<dbReference type="Pfam" id="PF18765">
    <property type="entry name" value="Polbeta"/>
    <property type="match status" value="1"/>
</dbReference>
<proteinExistence type="predicted"/>
<gene>
    <name evidence="2" type="ORF">A3H05_02775</name>
</gene>
<accession>A0A1F5XXL2</accession>
<dbReference type="InterPro" id="IPR041633">
    <property type="entry name" value="Polbeta"/>
</dbReference>
<dbReference type="SUPFAM" id="SSF81301">
    <property type="entry name" value="Nucleotidyltransferase"/>
    <property type="match status" value="1"/>
</dbReference>
<feature type="domain" description="Polymerase beta nucleotidyltransferase" evidence="1">
    <location>
        <begin position="22"/>
        <end position="95"/>
    </location>
</feature>
<dbReference type="EMBL" id="MFIP01000007">
    <property type="protein sequence ID" value="OGF92695.1"/>
    <property type="molecule type" value="Genomic_DNA"/>
</dbReference>
<dbReference type="AlphaFoldDB" id="A0A1F5XXL2"/>
<sequence length="97" mass="10892">MEKDAIIDEVVAIIRRHLPEKYKIYVFGSWAKGNALETSDLDMGILGDAAVDIGIMDRIVKETDIIPTLRSIDVVDLQAKSDDFRKGVLEYAKLIKN</sequence>
<name>A0A1F5XXL2_9BACT</name>
<evidence type="ECO:0000313" key="3">
    <source>
        <dbReference type="Proteomes" id="UP000177334"/>
    </source>
</evidence>